<evidence type="ECO:0000313" key="14">
    <source>
        <dbReference type="Proteomes" id="UP000198859"/>
    </source>
</evidence>
<dbReference type="GO" id="GO:0004169">
    <property type="term" value="F:dolichyl-phosphate-mannose-protein mannosyltransferase activity"/>
    <property type="evidence" value="ECO:0007669"/>
    <property type="project" value="UniProtKB-UniRule"/>
</dbReference>
<evidence type="ECO:0000256" key="2">
    <source>
        <dbReference type="ARBA" id="ARBA00004922"/>
    </source>
</evidence>
<keyword evidence="6 10" id="KW-0812">Transmembrane</keyword>
<evidence type="ECO:0000256" key="3">
    <source>
        <dbReference type="ARBA" id="ARBA00007222"/>
    </source>
</evidence>
<evidence type="ECO:0000256" key="9">
    <source>
        <dbReference type="ARBA" id="ARBA00093617"/>
    </source>
</evidence>
<evidence type="ECO:0000256" key="7">
    <source>
        <dbReference type="ARBA" id="ARBA00022989"/>
    </source>
</evidence>
<comment type="subcellular location">
    <subcellularLocation>
        <location evidence="10">Cell membrane</location>
    </subcellularLocation>
    <subcellularLocation>
        <location evidence="1">Endomembrane system</location>
        <topology evidence="1">Multi-pass membrane protein</topology>
    </subcellularLocation>
</comment>
<feature type="transmembrane region" description="Helical" evidence="10">
    <location>
        <begin position="160"/>
        <end position="178"/>
    </location>
</feature>
<keyword evidence="7 10" id="KW-1133">Transmembrane helix</keyword>
<accession>A0A1H1S0P8</accession>
<keyword evidence="8 10" id="KW-0472">Membrane</keyword>
<comment type="similarity">
    <text evidence="3 10">Belongs to the glycosyltransferase 39 family.</text>
</comment>
<dbReference type="EC" id="2.4.1.-" evidence="10"/>
<evidence type="ECO:0000256" key="5">
    <source>
        <dbReference type="ARBA" id="ARBA00022679"/>
    </source>
</evidence>
<comment type="function">
    <text evidence="10">Protein O-mannosyltransferase that catalyzes the transfer of a single mannose residue from a polyprenol phospho-mannosyl lipidic donor to the hydroxyl group of selected serine and threonine residues in acceptor proteins.</text>
</comment>
<dbReference type="InterPro" id="IPR003342">
    <property type="entry name" value="ArnT-like_N"/>
</dbReference>
<evidence type="ECO:0000313" key="13">
    <source>
        <dbReference type="EMBL" id="SDS41551.1"/>
    </source>
</evidence>
<feature type="transmembrane region" description="Helical" evidence="10">
    <location>
        <begin position="507"/>
        <end position="528"/>
    </location>
</feature>
<dbReference type="Pfam" id="PF16192">
    <property type="entry name" value="PMT_4TMC"/>
    <property type="match status" value="1"/>
</dbReference>
<feature type="transmembrane region" description="Helical" evidence="10">
    <location>
        <begin position="184"/>
        <end position="202"/>
    </location>
</feature>
<evidence type="ECO:0000256" key="4">
    <source>
        <dbReference type="ARBA" id="ARBA00022676"/>
    </source>
</evidence>
<dbReference type="EMBL" id="LT629757">
    <property type="protein sequence ID" value="SDS41551.1"/>
    <property type="molecule type" value="Genomic_DNA"/>
</dbReference>
<organism evidence="13 14">
    <name type="scientific">Nocardioides scoriae</name>
    <dbReference type="NCBI Taxonomy" id="642780"/>
    <lineage>
        <taxon>Bacteria</taxon>
        <taxon>Bacillati</taxon>
        <taxon>Actinomycetota</taxon>
        <taxon>Actinomycetes</taxon>
        <taxon>Propionibacteriales</taxon>
        <taxon>Nocardioidaceae</taxon>
        <taxon>Nocardioides</taxon>
    </lineage>
</organism>
<evidence type="ECO:0000256" key="1">
    <source>
        <dbReference type="ARBA" id="ARBA00004127"/>
    </source>
</evidence>
<keyword evidence="14" id="KW-1185">Reference proteome</keyword>
<feature type="transmembrane region" description="Helical" evidence="10">
    <location>
        <begin position="36"/>
        <end position="55"/>
    </location>
</feature>
<feature type="transmembrane region" description="Helical" evidence="10">
    <location>
        <begin position="426"/>
        <end position="444"/>
    </location>
</feature>
<protein>
    <recommendedName>
        <fullName evidence="9 10">Polyprenol-phosphate-mannose--protein mannosyltransferase</fullName>
        <ecNumber evidence="10">2.4.1.-</ecNumber>
    </recommendedName>
</protein>
<dbReference type="STRING" id="642780.SAMN04488570_1828"/>
<dbReference type="PANTHER" id="PTHR10050">
    <property type="entry name" value="DOLICHYL-PHOSPHATE-MANNOSE--PROTEIN MANNOSYLTRANSFERASE"/>
    <property type="match status" value="1"/>
</dbReference>
<feature type="transmembrane region" description="Helical" evidence="10">
    <location>
        <begin position="295"/>
        <end position="316"/>
    </location>
</feature>
<feature type="domain" description="Protein O-mannosyl-transferase C-terminal four TM" evidence="12">
    <location>
        <begin position="353"/>
        <end position="550"/>
    </location>
</feature>
<dbReference type="InterPro" id="IPR032421">
    <property type="entry name" value="PMT_4TMC"/>
</dbReference>
<dbReference type="RefSeq" id="WP_231917123.1">
    <property type="nucleotide sequence ID" value="NZ_LT629757.1"/>
</dbReference>
<dbReference type="AlphaFoldDB" id="A0A1H1S0P8"/>
<dbReference type="Pfam" id="PF02366">
    <property type="entry name" value="PMT"/>
    <property type="match status" value="1"/>
</dbReference>
<evidence type="ECO:0000259" key="12">
    <source>
        <dbReference type="Pfam" id="PF16192"/>
    </source>
</evidence>
<name>A0A1H1S0P8_9ACTN</name>
<dbReference type="GO" id="GO:0005886">
    <property type="term" value="C:plasma membrane"/>
    <property type="evidence" value="ECO:0007669"/>
    <property type="project" value="UniProtKB-SubCell"/>
</dbReference>
<evidence type="ECO:0000256" key="8">
    <source>
        <dbReference type="ARBA" id="ARBA00023136"/>
    </source>
</evidence>
<feature type="transmembrane region" description="Helical" evidence="10">
    <location>
        <begin position="451"/>
        <end position="467"/>
    </location>
</feature>
<dbReference type="PANTHER" id="PTHR10050:SF46">
    <property type="entry name" value="PROTEIN O-MANNOSYL-TRANSFERASE 2"/>
    <property type="match status" value="1"/>
</dbReference>
<feature type="transmembrane region" description="Helical" evidence="10">
    <location>
        <begin position="473"/>
        <end position="495"/>
    </location>
</feature>
<keyword evidence="4 10" id="KW-0328">Glycosyltransferase</keyword>
<reference evidence="14" key="1">
    <citation type="submission" date="2016-10" db="EMBL/GenBank/DDBJ databases">
        <authorList>
            <person name="Varghese N."/>
            <person name="Submissions S."/>
        </authorList>
    </citation>
    <scope>NUCLEOTIDE SEQUENCE [LARGE SCALE GENOMIC DNA]</scope>
    <source>
        <strain evidence="14">DSM 22127</strain>
    </source>
</reference>
<keyword evidence="10" id="KW-1003">Cell membrane</keyword>
<dbReference type="Proteomes" id="UP000198859">
    <property type="component" value="Chromosome I"/>
</dbReference>
<gene>
    <name evidence="13" type="ORF">SAMN04488570_1828</name>
</gene>
<dbReference type="InterPro" id="IPR027005">
    <property type="entry name" value="PMT-like"/>
</dbReference>
<feature type="transmembrane region" description="Helical" evidence="10">
    <location>
        <begin position="132"/>
        <end position="153"/>
    </location>
</feature>
<proteinExistence type="inferred from homology"/>
<sequence length="551" mass="61163">MSLPSTLLDREAAPATSPVPRASLRARLRARDRDPVLAWTGTLAVTLLALFLRLWDLSKPRSFSFDETYYAKDAWSLLHFGYAQTYVDGADQLILSGQTTGVWTGDPSMVVHPELGKWIIALGEAAFGMTPFGWRISSAIVGALMVMVMVRLARRLTRSTALGLFAGLLLCLEGQQLVLSRLALLDVFLAFFVLCAVACTVADRDWGRARLADLVEERLDGARLRAGAWGPLLLWRPWRLAAGLMWGAAISTKWTALFPLAALGLLMWAWDAGARRSFGVRWALLKSAVVDAAPALLYVVALPLVLYVVSWTGWLLHADVYERALSDTQYGPYWGSYLEKDATGFFPELWQSLRSLWHYHHDVYSFHTKFLTDATHAYQSSPWGWFVLNRPVGISTELDIAPGSQGCAAAAGSTCLRQVLLLGNPVVWWLGTLAALWSVVAGVAKRDWRHVLVLVGLAATWLPWFRYDDRPIFSYYASVSLPFLVLSLTLAVGAVVGGPGAPRRRRLVGAAVAGGVVGLTALAFAWFWPIWTDELLTNGQWLDRMWFRRWI</sequence>
<keyword evidence="5 10" id="KW-0808">Transferase</keyword>
<evidence type="ECO:0000256" key="10">
    <source>
        <dbReference type="RuleBase" id="RU367007"/>
    </source>
</evidence>
<dbReference type="UniPathway" id="UPA00378"/>
<dbReference type="GO" id="GO:0012505">
    <property type="term" value="C:endomembrane system"/>
    <property type="evidence" value="ECO:0007669"/>
    <property type="project" value="UniProtKB-SubCell"/>
</dbReference>
<feature type="domain" description="ArnT-like N-terminal" evidence="11">
    <location>
        <begin position="44"/>
        <end position="201"/>
    </location>
</feature>
<evidence type="ECO:0000259" key="11">
    <source>
        <dbReference type="Pfam" id="PF02366"/>
    </source>
</evidence>
<comment type="pathway">
    <text evidence="2 10">Protein modification; protein glycosylation.</text>
</comment>
<evidence type="ECO:0000256" key="6">
    <source>
        <dbReference type="ARBA" id="ARBA00022692"/>
    </source>
</evidence>